<proteinExistence type="predicted"/>
<evidence type="ECO:0000313" key="1">
    <source>
        <dbReference type="EMBL" id="TGY93575.1"/>
    </source>
</evidence>
<gene>
    <name evidence="1" type="ORF">E5329_18070</name>
</gene>
<protein>
    <submittedName>
        <fullName evidence="1">HAMP domain-containing histidine kinase</fullName>
    </submittedName>
</protein>
<dbReference type="EMBL" id="SRYA01000041">
    <property type="protein sequence ID" value="TGY93575.1"/>
    <property type="molecule type" value="Genomic_DNA"/>
</dbReference>
<reference evidence="1" key="1">
    <citation type="submission" date="2019-04" db="EMBL/GenBank/DDBJ databases">
        <title>Microbes associate with the intestines of laboratory mice.</title>
        <authorList>
            <person name="Navarre W."/>
            <person name="Wong E."/>
            <person name="Huang K."/>
            <person name="Tropini C."/>
            <person name="Ng K."/>
            <person name="Yu B."/>
        </authorList>
    </citation>
    <scope>NUCLEOTIDE SEQUENCE</scope>
    <source>
        <strain evidence="1">NM01_1-7b</strain>
    </source>
</reference>
<sequence>MSGKLYLKNQIPAIFVNIMGMLALVLFLFANGNQFQTVLFIFIVWFIILTTYLSVVYYVRKRYLNQLLDMTEQLEERYLIPEIMTIPKKADEQVFYQIMKMAEKSMLEKIGAIQNERKEYKEYIEQWIHEVKTPITAIKLLCENNRSPFAREILAELEHINQYTEQTLYYARSEHTEKDYSVRETNLCDVVHSAVADNKYLLRQSNMTITIDDIENRVYTDDKWVRFILNQIIGNAIKYRIEQPVLHFSAIKTNDRVVLSVIDNGIGIPKSDLPRIFEKGFTGRNGRIGKNSTGMGLYLCKRLCDKLGIGLTAHSENKGTTIALSFQMNDFVIRVQG</sequence>
<keyword evidence="1" id="KW-0808">Transferase</keyword>
<dbReference type="Proteomes" id="UP000304953">
    <property type="component" value="Unassembled WGS sequence"/>
</dbReference>
<organism evidence="1 2">
    <name type="scientific">Petralouisia muris</name>
    <dbReference type="NCBI Taxonomy" id="3032872"/>
    <lineage>
        <taxon>Bacteria</taxon>
        <taxon>Bacillati</taxon>
        <taxon>Bacillota</taxon>
        <taxon>Clostridia</taxon>
        <taxon>Lachnospirales</taxon>
        <taxon>Lachnospiraceae</taxon>
        <taxon>Petralouisia</taxon>
    </lineage>
</organism>
<accession>A0AC61RSI9</accession>
<comment type="caution">
    <text evidence="1">The sequence shown here is derived from an EMBL/GenBank/DDBJ whole genome shotgun (WGS) entry which is preliminary data.</text>
</comment>
<keyword evidence="1" id="KW-0418">Kinase</keyword>
<name>A0AC61RSI9_9FIRM</name>
<evidence type="ECO:0000313" key="2">
    <source>
        <dbReference type="Proteomes" id="UP000304953"/>
    </source>
</evidence>
<keyword evidence="2" id="KW-1185">Reference proteome</keyword>